<dbReference type="Gene3D" id="1.10.10.10">
    <property type="entry name" value="Winged helix-like DNA-binding domain superfamily/Winged helix DNA-binding domain"/>
    <property type="match status" value="1"/>
</dbReference>
<gene>
    <name evidence="5" type="primary">nanR</name>
    <name evidence="5" type="ORF">I0D00_21270</name>
</gene>
<dbReference type="Pfam" id="PF07729">
    <property type="entry name" value="FCD"/>
    <property type="match status" value="1"/>
</dbReference>
<dbReference type="SUPFAM" id="SSF46785">
    <property type="entry name" value="Winged helix' DNA-binding domain"/>
    <property type="match status" value="1"/>
</dbReference>
<keyword evidence="6" id="KW-1185">Reference proteome</keyword>
<accession>A0ABS5Q6N5</accession>
<dbReference type="PANTHER" id="PTHR43537:SF5">
    <property type="entry name" value="UXU OPERON TRANSCRIPTIONAL REGULATOR"/>
    <property type="match status" value="1"/>
</dbReference>
<organism evidence="5 6">
    <name type="scientific">Pseudomonas lalucatii</name>
    <dbReference type="NCBI Taxonomy" id="1424203"/>
    <lineage>
        <taxon>Bacteria</taxon>
        <taxon>Pseudomonadati</taxon>
        <taxon>Pseudomonadota</taxon>
        <taxon>Gammaproteobacteria</taxon>
        <taxon>Pseudomonadales</taxon>
        <taxon>Pseudomonadaceae</taxon>
        <taxon>Pseudomonas</taxon>
    </lineage>
</organism>
<feature type="domain" description="HTH gntR-type" evidence="4">
    <location>
        <begin position="10"/>
        <end position="78"/>
    </location>
</feature>
<dbReference type="InterPro" id="IPR036388">
    <property type="entry name" value="WH-like_DNA-bd_sf"/>
</dbReference>
<keyword evidence="3" id="KW-0804">Transcription</keyword>
<dbReference type="NCBIfam" id="NF003011">
    <property type="entry name" value="PRK03837.1"/>
    <property type="match status" value="1"/>
</dbReference>
<dbReference type="InterPro" id="IPR036390">
    <property type="entry name" value="WH_DNA-bd_sf"/>
</dbReference>
<dbReference type="CDD" id="cd07377">
    <property type="entry name" value="WHTH_GntR"/>
    <property type="match status" value="1"/>
</dbReference>
<dbReference type="InterPro" id="IPR008920">
    <property type="entry name" value="TF_FadR/GntR_C"/>
</dbReference>
<evidence type="ECO:0000259" key="4">
    <source>
        <dbReference type="PROSITE" id="PS50949"/>
    </source>
</evidence>
<reference evidence="5 6" key="1">
    <citation type="journal article" date="2021" name="Syst. Appl. Microbiol.">
        <title>Pseudomonas lalucatii sp. nov. isolated from Vallgornera, a karstic cave in Mallorca, Western Mediterranean.</title>
        <authorList>
            <person name="Busquets A."/>
            <person name="Mulet M."/>
            <person name="Gomila M."/>
            <person name="Garcia-Valdes E."/>
        </authorList>
    </citation>
    <scope>NUCLEOTIDE SEQUENCE [LARGE SCALE GENOMIC DNA]</scope>
    <source>
        <strain evidence="5 6">R1b54</strain>
    </source>
</reference>
<dbReference type="SUPFAM" id="SSF48008">
    <property type="entry name" value="GntR ligand-binding domain-like"/>
    <property type="match status" value="1"/>
</dbReference>
<sequence>MRLSNKIVRRKLSDDVFDRLYEKIRLGEYGPGDTLPSERELMDELGVGRPAIREAMQSLERTGLVSISHGQRPKVLKLTAAGLVSQIDFTARHMLQQSPSALEQLKEARAFFELGVVRRAAELAGPEDVKRLEALLEVQASKLNRDCQGFVDADMEFHTGIAVVTGNPIFEATSRAMLSWLARFHSKLLHWEGNEQVTLDEHRNILQAIAAGDPDAAEQAMKIHLSRADDIYTNVT</sequence>
<name>A0ABS5Q6N5_9PSED</name>
<evidence type="ECO:0000313" key="5">
    <source>
        <dbReference type="EMBL" id="MBS7664448.1"/>
    </source>
</evidence>
<comment type="caution">
    <text evidence="5">The sequence shown here is derived from an EMBL/GenBank/DDBJ whole genome shotgun (WGS) entry which is preliminary data.</text>
</comment>
<evidence type="ECO:0000256" key="3">
    <source>
        <dbReference type="ARBA" id="ARBA00023163"/>
    </source>
</evidence>
<dbReference type="InterPro" id="IPR000524">
    <property type="entry name" value="Tscrpt_reg_HTH_GntR"/>
</dbReference>
<protein>
    <submittedName>
        <fullName evidence="5">Transcriptional regulator NanR</fullName>
    </submittedName>
</protein>
<dbReference type="PANTHER" id="PTHR43537">
    <property type="entry name" value="TRANSCRIPTIONAL REGULATOR, GNTR FAMILY"/>
    <property type="match status" value="1"/>
</dbReference>
<proteinExistence type="predicted"/>
<evidence type="ECO:0000313" key="6">
    <source>
        <dbReference type="Proteomes" id="UP001196601"/>
    </source>
</evidence>
<dbReference type="SMART" id="SM00345">
    <property type="entry name" value="HTH_GNTR"/>
    <property type="match status" value="1"/>
</dbReference>
<dbReference type="PRINTS" id="PR00035">
    <property type="entry name" value="HTHGNTR"/>
</dbReference>
<dbReference type="PROSITE" id="PS50949">
    <property type="entry name" value="HTH_GNTR"/>
    <property type="match status" value="1"/>
</dbReference>
<dbReference type="Proteomes" id="UP001196601">
    <property type="component" value="Unassembled WGS sequence"/>
</dbReference>
<keyword evidence="2" id="KW-0238">DNA-binding</keyword>
<dbReference type="InterPro" id="IPR011711">
    <property type="entry name" value="GntR_C"/>
</dbReference>
<dbReference type="SMART" id="SM00895">
    <property type="entry name" value="FCD"/>
    <property type="match status" value="1"/>
</dbReference>
<dbReference type="Pfam" id="PF00392">
    <property type="entry name" value="GntR"/>
    <property type="match status" value="1"/>
</dbReference>
<dbReference type="Gene3D" id="1.20.120.530">
    <property type="entry name" value="GntR ligand-binding domain-like"/>
    <property type="match status" value="1"/>
</dbReference>
<keyword evidence="1" id="KW-0805">Transcription regulation</keyword>
<evidence type="ECO:0000256" key="2">
    <source>
        <dbReference type="ARBA" id="ARBA00023125"/>
    </source>
</evidence>
<dbReference type="EMBL" id="JADPMV010000002">
    <property type="protein sequence ID" value="MBS7664448.1"/>
    <property type="molecule type" value="Genomic_DNA"/>
</dbReference>
<evidence type="ECO:0000256" key="1">
    <source>
        <dbReference type="ARBA" id="ARBA00023015"/>
    </source>
</evidence>